<dbReference type="InterPro" id="IPR046848">
    <property type="entry name" value="E_motif"/>
</dbReference>
<dbReference type="Proteomes" id="UP000631114">
    <property type="component" value="Unassembled WGS sequence"/>
</dbReference>
<sequence>MRAGRLEEAYAMIKEMRSEPDACVWGALLSYCRVHGNVSLGEVAANQLFELEPNNAGNYVLLSNIYAAKGMWKEVNRVRGVMESLGLRKNPGCSWIEVKNKSIPEEIKHNVCGRAEYAEGVIDAAVFLAKGAECYYFTLYYRDRE</sequence>
<dbReference type="PANTHER" id="PTHR47926">
    <property type="entry name" value="PENTATRICOPEPTIDE REPEAT-CONTAINING PROTEIN"/>
    <property type="match status" value="1"/>
</dbReference>
<dbReference type="GO" id="GO:0003723">
    <property type="term" value="F:RNA binding"/>
    <property type="evidence" value="ECO:0007669"/>
    <property type="project" value="InterPro"/>
</dbReference>
<organism evidence="1 2">
    <name type="scientific">Coptis chinensis</name>
    <dbReference type="NCBI Taxonomy" id="261450"/>
    <lineage>
        <taxon>Eukaryota</taxon>
        <taxon>Viridiplantae</taxon>
        <taxon>Streptophyta</taxon>
        <taxon>Embryophyta</taxon>
        <taxon>Tracheophyta</taxon>
        <taxon>Spermatophyta</taxon>
        <taxon>Magnoliopsida</taxon>
        <taxon>Ranunculales</taxon>
        <taxon>Ranunculaceae</taxon>
        <taxon>Coptidoideae</taxon>
        <taxon>Coptis</taxon>
    </lineage>
</organism>
<protein>
    <recommendedName>
        <fullName evidence="3">Pentatricopeptide repeat-containing protein</fullName>
    </recommendedName>
</protein>
<dbReference type="InterPro" id="IPR011990">
    <property type="entry name" value="TPR-like_helical_dom_sf"/>
</dbReference>
<dbReference type="PANTHER" id="PTHR47926:SF347">
    <property type="entry name" value="PENTATRICOPEPTIDE REPEAT-CONTAINING PROTEIN"/>
    <property type="match status" value="1"/>
</dbReference>
<dbReference type="Pfam" id="PF20431">
    <property type="entry name" value="E_motif"/>
    <property type="match status" value="1"/>
</dbReference>
<dbReference type="EMBL" id="JADFTS010000002">
    <property type="protein sequence ID" value="KAF9621659.1"/>
    <property type="molecule type" value="Genomic_DNA"/>
</dbReference>
<dbReference type="OrthoDB" id="1929855at2759"/>
<evidence type="ECO:0000313" key="1">
    <source>
        <dbReference type="EMBL" id="KAF9621659.1"/>
    </source>
</evidence>
<dbReference type="AlphaFoldDB" id="A0A835IQR7"/>
<dbReference type="Gene3D" id="1.25.40.10">
    <property type="entry name" value="Tetratricopeptide repeat domain"/>
    <property type="match status" value="1"/>
</dbReference>
<evidence type="ECO:0008006" key="3">
    <source>
        <dbReference type="Google" id="ProtNLM"/>
    </source>
</evidence>
<gene>
    <name evidence="1" type="ORF">IFM89_025570</name>
</gene>
<reference evidence="1 2" key="1">
    <citation type="submission" date="2020-10" db="EMBL/GenBank/DDBJ databases">
        <title>The Coptis chinensis genome and diversification of protoberbering-type alkaloids.</title>
        <authorList>
            <person name="Wang B."/>
            <person name="Shu S."/>
            <person name="Song C."/>
            <person name="Liu Y."/>
        </authorList>
    </citation>
    <scope>NUCLEOTIDE SEQUENCE [LARGE SCALE GENOMIC DNA]</scope>
    <source>
        <strain evidence="1">HL-2020</strain>
        <tissue evidence="1">Leaf</tissue>
    </source>
</reference>
<keyword evidence="2" id="KW-1185">Reference proteome</keyword>
<accession>A0A835IQR7</accession>
<dbReference type="InterPro" id="IPR046960">
    <property type="entry name" value="PPR_At4g14850-like_plant"/>
</dbReference>
<proteinExistence type="predicted"/>
<evidence type="ECO:0000313" key="2">
    <source>
        <dbReference type="Proteomes" id="UP000631114"/>
    </source>
</evidence>
<comment type="caution">
    <text evidence="1">The sequence shown here is derived from an EMBL/GenBank/DDBJ whole genome shotgun (WGS) entry which is preliminary data.</text>
</comment>
<dbReference type="GO" id="GO:0009451">
    <property type="term" value="P:RNA modification"/>
    <property type="evidence" value="ECO:0007669"/>
    <property type="project" value="InterPro"/>
</dbReference>
<name>A0A835IQR7_9MAGN</name>